<evidence type="ECO:0000259" key="1">
    <source>
        <dbReference type="PROSITE" id="PS51186"/>
    </source>
</evidence>
<evidence type="ECO:0000313" key="3">
    <source>
        <dbReference type="Proteomes" id="UP000014113"/>
    </source>
</evidence>
<proteinExistence type="predicted"/>
<dbReference type="RefSeq" id="WP_016183991.1">
    <property type="nucleotide sequence ID" value="NZ_JXKI01000018.1"/>
</dbReference>
<dbReference type="PANTHER" id="PTHR43792:SF9">
    <property type="entry name" value="RIBOSOMAL-PROTEIN-ALANINE ACETYLTRANSFERASE"/>
    <property type="match status" value="1"/>
</dbReference>
<dbReference type="eggNOG" id="COG1670">
    <property type="taxonomic scope" value="Bacteria"/>
</dbReference>
<dbReference type="PROSITE" id="PS51186">
    <property type="entry name" value="GNAT"/>
    <property type="match status" value="1"/>
</dbReference>
<dbReference type="GO" id="GO:0008999">
    <property type="term" value="F:protein-N-terminal-alanine acetyltransferase activity"/>
    <property type="evidence" value="ECO:0007669"/>
    <property type="project" value="TreeGrafter"/>
</dbReference>
<dbReference type="SUPFAM" id="SSF55729">
    <property type="entry name" value="Acyl-CoA N-acyltransferases (Nat)"/>
    <property type="match status" value="1"/>
</dbReference>
<protein>
    <recommendedName>
        <fullName evidence="1">N-acetyltransferase domain-containing protein</fullName>
    </recommendedName>
</protein>
<dbReference type="PANTHER" id="PTHR43792">
    <property type="entry name" value="GNAT FAMILY, PUTATIVE (AFU_ORTHOLOGUE AFUA_3G00765)-RELATED-RELATED"/>
    <property type="match status" value="1"/>
</dbReference>
<dbReference type="STRING" id="1121865.OMW_01884"/>
<reference evidence="2 3" key="1">
    <citation type="submission" date="2013-03" db="EMBL/GenBank/DDBJ databases">
        <title>The Genome Sequence of Enterococcus columbae ATCC_51263 (PacBio/Illumina hybrid assembly).</title>
        <authorList>
            <consortium name="The Broad Institute Genomics Platform"/>
            <consortium name="The Broad Institute Genome Sequencing Center for Infectious Disease"/>
            <person name="Earl A."/>
            <person name="Russ C."/>
            <person name="Gilmore M."/>
            <person name="Surin D."/>
            <person name="Walker B."/>
            <person name="Young S."/>
            <person name="Zeng Q."/>
            <person name="Gargeya S."/>
            <person name="Fitzgerald M."/>
            <person name="Haas B."/>
            <person name="Abouelleil A."/>
            <person name="Allen A.W."/>
            <person name="Alvarado L."/>
            <person name="Arachchi H.M."/>
            <person name="Berlin A.M."/>
            <person name="Chapman S.B."/>
            <person name="Gainer-Dewar J."/>
            <person name="Goldberg J."/>
            <person name="Griggs A."/>
            <person name="Gujja S."/>
            <person name="Hansen M."/>
            <person name="Howarth C."/>
            <person name="Imamovic A."/>
            <person name="Ireland A."/>
            <person name="Larimer J."/>
            <person name="McCowan C."/>
            <person name="Murphy C."/>
            <person name="Pearson M."/>
            <person name="Poon T.W."/>
            <person name="Priest M."/>
            <person name="Roberts A."/>
            <person name="Saif S."/>
            <person name="Shea T."/>
            <person name="Sisk P."/>
            <person name="Sykes S."/>
            <person name="Wortman J."/>
            <person name="Nusbaum C."/>
            <person name="Birren B."/>
        </authorList>
    </citation>
    <scope>NUCLEOTIDE SEQUENCE [LARGE SCALE GENOMIC DNA]</scope>
    <source>
        <strain evidence="2 3">ATCC 51263</strain>
    </source>
</reference>
<gene>
    <name evidence="2" type="ORF">I568_02190</name>
</gene>
<dbReference type="OrthoDB" id="9798081at2"/>
<feature type="domain" description="N-acetyltransferase" evidence="1">
    <location>
        <begin position="13"/>
        <end position="181"/>
    </location>
</feature>
<sequence>MDYITETLETKRLILRPLSVNDATEMFNNWASDPQVTKYLTWSAHTNESTTKDRLVLRETKYKNKEILDWGIVVKETNELIGTITVVKDHPEYQTMEIGYVIGRKWWHQGYTTEAFRQIIQYLFATYPWLNRIEATHDIENPNSGKVMQKCGLQFEGILRQKGKNRRGLVDIAIYAILREDGKFQK</sequence>
<dbReference type="InterPro" id="IPR051531">
    <property type="entry name" value="N-acetyltransferase"/>
</dbReference>
<dbReference type="InterPro" id="IPR000182">
    <property type="entry name" value="GNAT_dom"/>
</dbReference>
<dbReference type="EMBL" id="ASWJ01000010">
    <property type="protein sequence ID" value="EOW80111.1"/>
    <property type="molecule type" value="Genomic_DNA"/>
</dbReference>
<organism evidence="2 3">
    <name type="scientific">Enterococcus columbae DSM 7374 = ATCC 51263</name>
    <dbReference type="NCBI Taxonomy" id="1121865"/>
    <lineage>
        <taxon>Bacteria</taxon>
        <taxon>Bacillati</taxon>
        <taxon>Bacillota</taxon>
        <taxon>Bacilli</taxon>
        <taxon>Lactobacillales</taxon>
        <taxon>Enterococcaceae</taxon>
        <taxon>Enterococcus</taxon>
    </lineage>
</organism>
<dbReference type="Proteomes" id="UP000014113">
    <property type="component" value="Unassembled WGS sequence"/>
</dbReference>
<keyword evidence="3" id="KW-1185">Reference proteome</keyword>
<dbReference type="GO" id="GO:0005737">
    <property type="term" value="C:cytoplasm"/>
    <property type="evidence" value="ECO:0007669"/>
    <property type="project" value="TreeGrafter"/>
</dbReference>
<dbReference type="InterPro" id="IPR016181">
    <property type="entry name" value="Acyl_CoA_acyltransferase"/>
</dbReference>
<dbReference type="Pfam" id="PF13302">
    <property type="entry name" value="Acetyltransf_3"/>
    <property type="match status" value="1"/>
</dbReference>
<dbReference type="PATRIC" id="fig|1121865.3.peg.1826"/>
<evidence type="ECO:0000313" key="2">
    <source>
        <dbReference type="EMBL" id="EOW80111.1"/>
    </source>
</evidence>
<dbReference type="Gene3D" id="3.40.630.30">
    <property type="match status" value="1"/>
</dbReference>
<name>S1NIS8_9ENTE</name>
<dbReference type="AlphaFoldDB" id="S1NIS8"/>
<comment type="caution">
    <text evidence="2">The sequence shown here is derived from an EMBL/GenBank/DDBJ whole genome shotgun (WGS) entry which is preliminary data.</text>
</comment>
<accession>S1NIS8</accession>